<dbReference type="OrthoDB" id="6507315at2"/>
<dbReference type="SUPFAM" id="SSF140693">
    <property type="entry name" value="IpaD-like"/>
    <property type="match status" value="1"/>
</dbReference>
<sequence>MKIAESSHPGNSLPADFNAIVDAPLPAEIPVEVHAGFSLIQLLEVSVKALNRNLENMLKCPAGVPRELQGSPAEILAQYFSSAEFAEQVDAKRIRSLMWTHPMRQSGTVFNHCLETLPMEQRQELYDEKDRILDELREISVPDEIADELDLRINSSNEFFDKLLELVDLIKNGYLAGYEHIIAAYSDFFSDFNAEITAKMKDWIQGTDEGKSVILMTSLLRPALNKLIDKYTHPSLNSVLYPDPEKGGVSRDEADNWRKALGLPESCLQKKADGTYCVVMDIGPLTTMLDSVPSPWEGWVIWDTAKFQAWQTGFNAQEERMKNTLQSFTQKYSNANSYHDNFNKTLSSHLNQYADMLKAMLNF</sequence>
<dbReference type="RefSeq" id="WP_110659783.1">
    <property type="nucleotide sequence ID" value="NZ_PDLL01000133.1"/>
</dbReference>
<evidence type="ECO:0000256" key="1">
    <source>
        <dbReference type="ARBA" id="ARBA00004613"/>
    </source>
</evidence>
<evidence type="ECO:0000256" key="4">
    <source>
        <dbReference type="ARBA" id="ARBA00023026"/>
    </source>
</evidence>
<evidence type="ECO:0000256" key="3">
    <source>
        <dbReference type="ARBA" id="ARBA00022525"/>
    </source>
</evidence>
<proteinExistence type="inferred from homology"/>
<evidence type="ECO:0000313" key="6">
    <source>
        <dbReference type="EMBL" id="PYY70100.1"/>
    </source>
</evidence>
<comment type="caution">
    <text evidence="6">The sequence shown here is derived from an EMBL/GenBank/DDBJ whole genome shotgun (WGS) entry which is preliminary data.</text>
</comment>
<evidence type="ECO:0000256" key="2">
    <source>
        <dbReference type="ARBA" id="ARBA00007741"/>
    </source>
</evidence>
<dbReference type="InterPro" id="IPR036708">
    <property type="entry name" value="BipD-like_sf"/>
</dbReference>
<dbReference type="Gene3D" id="1.20.1710.10">
    <property type="entry name" value="IpaD-like"/>
    <property type="match status" value="1"/>
</dbReference>
<dbReference type="EMBL" id="PDLL01000133">
    <property type="protein sequence ID" value="PYY70100.1"/>
    <property type="molecule type" value="Genomic_DNA"/>
</dbReference>
<dbReference type="Proteomes" id="UP000247437">
    <property type="component" value="Unassembled WGS sequence"/>
</dbReference>
<dbReference type="Pfam" id="PF06511">
    <property type="entry name" value="T3SS_TC"/>
    <property type="match status" value="1"/>
</dbReference>
<organism evidence="6 7">
    <name type="scientific">Pseudomonas jessenii</name>
    <dbReference type="NCBI Taxonomy" id="77298"/>
    <lineage>
        <taxon>Bacteria</taxon>
        <taxon>Pseudomonadati</taxon>
        <taxon>Pseudomonadota</taxon>
        <taxon>Gammaproteobacteria</taxon>
        <taxon>Pseudomonadales</taxon>
        <taxon>Pseudomonadaceae</taxon>
        <taxon>Pseudomonas</taxon>
    </lineage>
</organism>
<keyword evidence="3" id="KW-0964">Secreted</keyword>
<protein>
    <recommendedName>
        <fullName evidence="8">IpaD/SipD/SspD family type III secretion system needle tip protein</fullName>
    </recommendedName>
</protein>
<evidence type="ECO:0000256" key="5">
    <source>
        <dbReference type="ARBA" id="ARBA00023054"/>
    </source>
</evidence>
<evidence type="ECO:0000313" key="7">
    <source>
        <dbReference type="Proteomes" id="UP000247437"/>
    </source>
</evidence>
<gene>
    <name evidence="6" type="ORF">CRX42_13105</name>
</gene>
<dbReference type="GO" id="GO:0005576">
    <property type="term" value="C:extracellular region"/>
    <property type="evidence" value="ECO:0007669"/>
    <property type="project" value="UniProtKB-SubCell"/>
</dbReference>
<keyword evidence="5" id="KW-0175">Coiled coil</keyword>
<dbReference type="InterPro" id="IPR009483">
    <property type="entry name" value="IpaD/BipD/SipD"/>
</dbReference>
<reference evidence="6 7" key="1">
    <citation type="journal article" date="2018" name="Appl. Microbiol. Biotechnol.">
        <title>Characterization of the caprolactam degradation pathway in Pseudomonas jessenii using mass spectrometry-based proteomics.</title>
        <authorList>
            <person name="Otzen M."/>
            <person name="Palacio C."/>
            <person name="Janssen D.B."/>
        </authorList>
    </citation>
    <scope>NUCLEOTIDE SEQUENCE [LARGE SCALE GENOMIC DNA]</scope>
    <source>
        <strain evidence="6 7">GO3</strain>
    </source>
</reference>
<keyword evidence="4" id="KW-0843">Virulence</keyword>
<name>A0A2W0ENQ1_PSEJE</name>
<comment type="subcellular location">
    <subcellularLocation>
        <location evidence="1">Secreted</location>
    </subcellularLocation>
</comment>
<evidence type="ECO:0008006" key="8">
    <source>
        <dbReference type="Google" id="ProtNLM"/>
    </source>
</evidence>
<comment type="similarity">
    <text evidence="2">Belongs to the invasin protein D family.</text>
</comment>
<dbReference type="AlphaFoldDB" id="A0A2W0ENQ1"/>
<accession>A0A2W0ENQ1</accession>